<protein>
    <submittedName>
        <fullName evidence="2">Uncharacterized protein</fullName>
    </submittedName>
</protein>
<comment type="caution">
    <text evidence="2">The sequence shown here is derived from an EMBL/GenBank/DDBJ whole genome shotgun (WGS) entry which is preliminary data.</text>
</comment>
<dbReference type="AlphaFoldDB" id="A0A438J638"/>
<dbReference type="EMBL" id="QGNW01000061">
    <property type="protein sequence ID" value="RVX04418.1"/>
    <property type="molecule type" value="Genomic_DNA"/>
</dbReference>
<sequence length="153" mass="17356">MQCPRPCLHDQRRLVQPLLRRRFPHTMRGNNKGSIGSKECYSDGHPSTHPPGIQRQGVGREAGLQCHGLRKSNFDTAWRFTTTRSRTFRPPWPTSRVETKAPLKATSRQFCLTLSHVTMLSRKVPTIHKLGQTNKVMSKLGSNCLALADEVHF</sequence>
<proteinExistence type="predicted"/>
<evidence type="ECO:0000313" key="2">
    <source>
        <dbReference type="EMBL" id="RVX04418.1"/>
    </source>
</evidence>
<evidence type="ECO:0000256" key="1">
    <source>
        <dbReference type="SAM" id="MobiDB-lite"/>
    </source>
</evidence>
<evidence type="ECO:0000313" key="3">
    <source>
        <dbReference type="Proteomes" id="UP000288805"/>
    </source>
</evidence>
<reference evidence="2 3" key="1">
    <citation type="journal article" date="2018" name="PLoS Genet.">
        <title>Population sequencing reveals clonal diversity and ancestral inbreeding in the grapevine cultivar Chardonnay.</title>
        <authorList>
            <person name="Roach M.J."/>
            <person name="Johnson D.L."/>
            <person name="Bohlmann J."/>
            <person name="van Vuuren H.J."/>
            <person name="Jones S.J."/>
            <person name="Pretorius I.S."/>
            <person name="Schmidt S.A."/>
            <person name="Borneman A.R."/>
        </authorList>
    </citation>
    <scope>NUCLEOTIDE SEQUENCE [LARGE SCALE GENOMIC DNA]</scope>
    <source>
        <strain evidence="3">cv. Chardonnay</strain>
        <tissue evidence="2">Leaf</tissue>
    </source>
</reference>
<dbReference type="Proteomes" id="UP000288805">
    <property type="component" value="Unassembled WGS sequence"/>
</dbReference>
<feature type="region of interest" description="Disordered" evidence="1">
    <location>
        <begin position="25"/>
        <end position="55"/>
    </location>
</feature>
<accession>A0A438J638</accession>
<organism evidence="2 3">
    <name type="scientific">Vitis vinifera</name>
    <name type="common">Grape</name>
    <dbReference type="NCBI Taxonomy" id="29760"/>
    <lineage>
        <taxon>Eukaryota</taxon>
        <taxon>Viridiplantae</taxon>
        <taxon>Streptophyta</taxon>
        <taxon>Embryophyta</taxon>
        <taxon>Tracheophyta</taxon>
        <taxon>Spermatophyta</taxon>
        <taxon>Magnoliopsida</taxon>
        <taxon>eudicotyledons</taxon>
        <taxon>Gunneridae</taxon>
        <taxon>Pentapetalae</taxon>
        <taxon>rosids</taxon>
        <taxon>Vitales</taxon>
        <taxon>Vitaceae</taxon>
        <taxon>Viteae</taxon>
        <taxon>Vitis</taxon>
    </lineage>
</organism>
<name>A0A438J638_VITVI</name>
<gene>
    <name evidence="2" type="ORF">CK203_018533</name>
</gene>